<feature type="coiled-coil region" evidence="1">
    <location>
        <begin position="175"/>
        <end position="213"/>
    </location>
</feature>
<dbReference type="EMBL" id="MN739404">
    <property type="protein sequence ID" value="QHT03008.1"/>
    <property type="molecule type" value="Genomic_DNA"/>
</dbReference>
<proteinExistence type="predicted"/>
<evidence type="ECO:0000313" key="2">
    <source>
        <dbReference type="EMBL" id="QHT03008.1"/>
    </source>
</evidence>
<reference evidence="2" key="1">
    <citation type="journal article" date="2020" name="Nature">
        <title>Giant virus diversity and host interactions through global metagenomics.</title>
        <authorList>
            <person name="Schulz F."/>
            <person name="Roux S."/>
            <person name="Paez-Espino D."/>
            <person name="Jungbluth S."/>
            <person name="Walsh D.A."/>
            <person name="Denef V.J."/>
            <person name="McMahon K.D."/>
            <person name="Konstantinidis K.T."/>
            <person name="Eloe-Fadrosh E.A."/>
            <person name="Kyrpides N.C."/>
            <person name="Woyke T."/>
        </authorList>
    </citation>
    <scope>NUCLEOTIDE SEQUENCE</scope>
    <source>
        <strain evidence="2">GVMAG-M-3300020727-4</strain>
    </source>
</reference>
<dbReference type="AlphaFoldDB" id="A0A6C0CEK6"/>
<sequence length="233" mass="27834">MKHLLKFPQQKTNHSVSYLETPLRLELNDIKVINVLNHILECYIPIKINERSINKIKEIDELSLNTLNDNPDWINKDEQDLDTLYYTSYFSDISHMYLFINNKTNCSFNGNDKDVTEILSILKNNKSKDYNITVDITFFGLFIQSNKIGNKWLIKNISVDEVFDNKTDWNKEEIEEDWEEEVQNYEIEMNEKIKTYLTNINEAKILLEEIKNEQNINTWEKKILKLKKYILKL</sequence>
<evidence type="ECO:0000256" key="1">
    <source>
        <dbReference type="SAM" id="Coils"/>
    </source>
</evidence>
<organism evidence="2">
    <name type="scientific">viral metagenome</name>
    <dbReference type="NCBI Taxonomy" id="1070528"/>
    <lineage>
        <taxon>unclassified sequences</taxon>
        <taxon>metagenomes</taxon>
        <taxon>organismal metagenomes</taxon>
    </lineage>
</organism>
<name>A0A6C0CEK6_9ZZZZ</name>
<keyword evidence="1" id="KW-0175">Coiled coil</keyword>
<accession>A0A6C0CEK6</accession>
<protein>
    <submittedName>
        <fullName evidence="2">Uncharacterized protein</fullName>
    </submittedName>
</protein>